<feature type="repeat" description="PPR" evidence="3">
    <location>
        <begin position="186"/>
        <end position="220"/>
    </location>
</feature>
<protein>
    <recommendedName>
        <fullName evidence="7">Pentacotripeptide-repeat region of PRORP domain-containing protein</fullName>
    </recommendedName>
</protein>
<dbReference type="Proteomes" id="UP000026960">
    <property type="component" value="Chromosome 1"/>
</dbReference>
<dbReference type="NCBIfam" id="TIGR00756">
    <property type="entry name" value="PPR"/>
    <property type="match status" value="7"/>
</dbReference>
<evidence type="ECO:0000256" key="3">
    <source>
        <dbReference type="PROSITE-ProRule" id="PRU00708"/>
    </source>
</evidence>
<evidence type="ECO:0000256" key="4">
    <source>
        <dbReference type="SAM" id="MobiDB-lite"/>
    </source>
</evidence>
<keyword evidence="1" id="KW-0677">Repeat</keyword>
<dbReference type="PROSITE" id="PS51375">
    <property type="entry name" value="PPR"/>
    <property type="match status" value="6"/>
</dbReference>
<dbReference type="FunFam" id="1.25.40.10:FF:000436">
    <property type="entry name" value="Pentatricopeptide repeat-containing protein At5g39350 family"/>
    <property type="match status" value="1"/>
</dbReference>
<evidence type="ECO:0000313" key="6">
    <source>
        <dbReference type="Proteomes" id="UP000026960"/>
    </source>
</evidence>
<dbReference type="Pfam" id="PF13041">
    <property type="entry name" value="PPR_2"/>
    <property type="match status" value="3"/>
</dbReference>
<dbReference type="eggNOG" id="KOG4197">
    <property type="taxonomic scope" value="Eukaryota"/>
</dbReference>
<evidence type="ECO:0008006" key="7">
    <source>
        <dbReference type="Google" id="ProtNLM"/>
    </source>
</evidence>
<dbReference type="FunFam" id="1.25.40.10:FF:000344">
    <property type="entry name" value="Pentatricopeptide repeat-containing protein"/>
    <property type="match status" value="1"/>
</dbReference>
<feature type="repeat" description="PPR" evidence="3">
    <location>
        <begin position="357"/>
        <end position="391"/>
    </location>
</feature>
<reference evidence="5" key="1">
    <citation type="journal article" date="2009" name="Rice">
        <title>De Novo Next Generation Sequencing of Plant Genomes.</title>
        <authorList>
            <person name="Rounsley S."/>
            <person name="Marri P.R."/>
            <person name="Yu Y."/>
            <person name="He R."/>
            <person name="Sisneros N."/>
            <person name="Goicoechea J.L."/>
            <person name="Lee S.J."/>
            <person name="Angelova A."/>
            <person name="Kudrna D."/>
            <person name="Luo M."/>
            <person name="Affourtit J."/>
            <person name="Desany B."/>
            <person name="Knight J."/>
            <person name="Niazi F."/>
            <person name="Egholm M."/>
            <person name="Wing R.A."/>
        </authorList>
    </citation>
    <scope>NUCLEOTIDE SEQUENCE [LARGE SCALE GENOMIC DNA]</scope>
    <source>
        <strain evidence="5">cv. IRGC 105608</strain>
    </source>
</reference>
<dbReference type="EnsemblPlants" id="OBART01G24510.1">
    <property type="protein sequence ID" value="OBART01G24510.1"/>
    <property type="gene ID" value="OBART01G24510"/>
</dbReference>
<feature type="repeat" description="PPR" evidence="3">
    <location>
        <begin position="525"/>
        <end position="559"/>
    </location>
</feature>
<proteinExistence type="predicted"/>
<feature type="repeat" description="PPR" evidence="3">
    <location>
        <begin position="287"/>
        <end position="321"/>
    </location>
</feature>
<dbReference type="Gramene" id="OBART01G24510.1">
    <property type="protein sequence ID" value="OBART01G24510.1"/>
    <property type="gene ID" value="OBART01G24510"/>
</dbReference>
<dbReference type="PANTHER" id="PTHR47926:SF422">
    <property type="entry name" value="PENTACOTRIPEPTIDE-REPEAT REGION OF PRORP DOMAIN-CONTAINING PROTEIN"/>
    <property type="match status" value="1"/>
</dbReference>
<dbReference type="FunFam" id="1.25.40.10:FF:000090">
    <property type="entry name" value="Pentatricopeptide repeat-containing protein, chloroplastic"/>
    <property type="match status" value="1"/>
</dbReference>
<dbReference type="GO" id="GO:0003723">
    <property type="term" value="F:RNA binding"/>
    <property type="evidence" value="ECO:0007669"/>
    <property type="project" value="InterPro"/>
</dbReference>
<dbReference type="InterPro" id="IPR046848">
    <property type="entry name" value="E_motif"/>
</dbReference>
<dbReference type="GO" id="GO:0009451">
    <property type="term" value="P:RNA modification"/>
    <property type="evidence" value="ECO:0007669"/>
    <property type="project" value="InterPro"/>
</dbReference>
<evidence type="ECO:0000313" key="5">
    <source>
        <dbReference type="EnsemblPlants" id="OBART01G24510.1"/>
    </source>
</evidence>
<feature type="region of interest" description="Disordered" evidence="4">
    <location>
        <begin position="655"/>
        <end position="677"/>
    </location>
</feature>
<dbReference type="PaxDb" id="65489-OBART01G24510.1"/>
<feature type="repeat" description="PPR" evidence="3">
    <location>
        <begin position="82"/>
        <end position="116"/>
    </location>
</feature>
<reference evidence="5" key="2">
    <citation type="submission" date="2015-03" db="UniProtKB">
        <authorList>
            <consortium name="EnsemblPlants"/>
        </authorList>
    </citation>
    <scope>IDENTIFICATION</scope>
</reference>
<dbReference type="STRING" id="65489.A0A0D3ERT4"/>
<dbReference type="FunFam" id="1.25.40.10:FF:000031">
    <property type="entry name" value="Pentatricopeptide repeat-containing protein mitochondrial"/>
    <property type="match status" value="1"/>
</dbReference>
<feature type="repeat" description="PPR" evidence="3">
    <location>
        <begin position="489"/>
        <end position="519"/>
    </location>
</feature>
<dbReference type="PANTHER" id="PTHR47926">
    <property type="entry name" value="PENTATRICOPEPTIDE REPEAT-CONTAINING PROTEIN"/>
    <property type="match status" value="1"/>
</dbReference>
<organism evidence="5">
    <name type="scientific">Oryza barthii</name>
    <dbReference type="NCBI Taxonomy" id="65489"/>
    <lineage>
        <taxon>Eukaryota</taxon>
        <taxon>Viridiplantae</taxon>
        <taxon>Streptophyta</taxon>
        <taxon>Embryophyta</taxon>
        <taxon>Tracheophyta</taxon>
        <taxon>Spermatophyta</taxon>
        <taxon>Magnoliopsida</taxon>
        <taxon>Liliopsida</taxon>
        <taxon>Poales</taxon>
        <taxon>Poaceae</taxon>
        <taxon>BOP clade</taxon>
        <taxon>Oryzoideae</taxon>
        <taxon>Oryzeae</taxon>
        <taxon>Oryzinae</taxon>
        <taxon>Oryza</taxon>
    </lineage>
</organism>
<dbReference type="InterPro" id="IPR046960">
    <property type="entry name" value="PPR_At4g14850-like_plant"/>
</dbReference>
<sequence>MRYLYFHGNASQARPIRHHLLAYLDACASRAHLAELHGRLVRAHLTSDSFVAGRLIALLASPAARHDMRYARKVFDGMAQPNAFVWNCMIRGYSSCEAPRDALAVFREMRRRGVSPDNYTMAAVVSASAAFAGLKWRSNGDAIHALVRRIGFTSDVFVMSGLVNYYGAFRSVEEASKVFEEMYERDVVSWTSMISACAQCDHWDKVLKMLSEMQAEGIIPNKVTIISLLSACGQTQAVDEGRWVYNQVGKFGIEADVDIRNALISMYTKCGCLSDALEAFQAMPARYTKSWNTLIDGFVQNHEHKEALRIFEEMLLHGVTPDGITLVSVLSACAQLGELRKGMHVHSYIKDNGICCDNILTNSLINMYAKCGDMAAAERVFQTMTKKDVVSWTVMVCGYVKGHQFTMAFNLFEEMKIAEVVAHEMALVSLLSACSQLGALGKGREIHSYIEEMNVAKDLCLESALVDMYAKCGCIDTASEIFRKMQHKQTLSWNAMIGGLASNGYGKEAVELFDQMLELQDPKPDGITLKAVLGACAHVGMVDEGLRYFYLMSSLGVVPDTEHYGCIVDLLGRAGMLDKAFHFIKKMPIEPNPVIWGSLLAACRVHHRMDLGKVIGQHIVNVAPNDVGVHVLVSNLHAEESQWDDVEHVRGLMGSRGIEKTPGHSSVQGHGCSRVRQ</sequence>
<dbReference type="AlphaFoldDB" id="A0A0D3ERT4"/>
<accession>A0A0D3ERT4</accession>
<dbReference type="Pfam" id="PF20431">
    <property type="entry name" value="E_motif"/>
    <property type="match status" value="1"/>
</dbReference>
<name>A0A0D3ERT4_9ORYZ</name>
<dbReference type="Gene3D" id="1.25.40.10">
    <property type="entry name" value="Tetratricopeptide repeat domain"/>
    <property type="match status" value="5"/>
</dbReference>
<evidence type="ECO:0000256" key="1">
    <source>
        <dbReference type="ARBA" id="ARBA00022737"/>
    </source>
</evidence>
<keyword evidence="6" id="KW-1185">Reference proteome</keyword>
<dbReference type="HOGENOM" id="CLU_002706_0_1_1"/>
<dbReference type="InterPro" id="IPR002885">
    <property type="entry name" value="PPR_rpt"/>
</dbReference>
<dbReference type="Pfam" id="PF01535">
    <property type="entry name" value="PPR"/>
    <property type="match status" value="7"/>
</dbReference>
<keyword evidence="2" id="KW-0809">Transit peptide</keyword>
<evidence type="ECO:0000256" key="2">
    <source>
        <dbReference type="ARBA" id="ARBA00022946"/>
    </source>
</evidence>
<dbReference type="InterPro" id="IPR011990">
    <property type="entry name" value="TPR-like_helical_dom_sf"/>
</dbReference>